<dbReference type="Pfam" id="PF07702">
    <property type="entry name" value="UTRA"/>
    <property type="match status" value="1"/>
</dbReference>
<evidence type="ECO:0000256" key="1">
    <source>
        <dbReference type="ARBA" id="ARBA00023015"/>
    </source>
</evidence>
<accession>R2SDJ4</accession>
<dbReference type="HOGENOM" id="CLU_063236_1_0_9"/>
<dbReference type="Gene3D" id="3.40.1410.10">
    <property type="entry name" value="Chorismate lyase-like"/>
    <property type="match status" value="1"/>
</dbReference>
<dbReference type="OrthoDB" id="2308695at2"/>
<dbReference type="RefSeq" id="WP_010758452.1">
    <property type="nucleotide sequence ID" value="NZ_ASWD01000004.1"/>
</dbReference>
<keyword evidence="2" id="KW-0238">DNA-binding</keyword>
<evidence type="ECO:0000256" key="3">
    <source>
        <dbReference type="ARBA" id="ARBA00023163"/>
    </source>
</evidence>
<dbReference type="Gene3D" id="1.10.10.10">
    <property type="entry name" value="Winged helix-like DNA-binding domain superfamily/Winged helix DNA-binding domain"/>
    <property type="match status" value="1"/>
</dbReference>
<feature type="domain" description="HTH gntR-type" evidence="4">
    <location>
        <begin position="8"/>
        <end position="75"/>
    </location>
</feature>
<dbReference type="Pfam" id="PF00392">
    <property type="entry name" value="GntR"/>
    <property type="match status" value="1"/>
</dbReference>
<evidence type="ECO:0000313" key="6">
    <source>
        <dbReference type="Proteomes" id="UP000013782"/>
    </source>
</evidence>
<dbReference type="eggNOG" id="COG2188">
    <property type="taxonomic scope" value="Bacteria"/>
</dbReference>
<comment type="caution">
    <text evidence="5">The sequence shown here is derived from an EMBL/GenBank/DDBJ whole genome shotgun (WGS) entry which is preliminary data.</text>
</comment>
<dbReference type="SUPFAM" id="SSF46785">
    <property type="entry name" value="Winged helix' DNA-binding domain"/>
    <property type="match status" value="1"/>
</dbReference>
<proteinExistence type="predicted"/>
<keyword evidence="1" id="KW-0805">Transcription regulation</keyword>
<dbReference type="InterPro" id="IPR036390">
    <property type="entry name" value="WH_DNA-bd_sf"/>
</dbReference>
<dbReference type="PANTHER" id="PTHR44846">
    <property type="entry name" value="MANNOSYL-D-GLYCERATE TRANSPORT/METABOLISM SYSTEM REPRESSOR MNGR-RELATED"/>
    <property type="match status" value="1"/>
</dbReference>
<dbReference type="GO" id="GO:0045892">
    <property type="term" value="P:negative regulation of DNA-templated transcription"/>
    <property type="evidence" value="ECO:0007669"/>
    <property type="project" value="TreeGrafter"/>
</dbReference>
<dbReference type="InterPro" id="IPR028978">
    <property type="entry name" value="Chorismate_lyase_/UTRA_dom_sf"/>
</dbReference>
<evidence type="ECO:0000313" key="5">
    <source>
        <dbReference type="EMBL" id="EOH90936.1"/>
    </source>
</evidence>
<dbReference type="PANTHER" id="PTHR44846:SF1">
    <property type="entry name" value="MANNOSYL-D-GLYCERATE TRANSPORT_METABOLISM SYSTEM REPRESSOR MNGR-RELATED"/>
    <property type="match status" value="1"/>
</dbReference>
<dbReference type="GO" id="GO:0003700">
    <property type="term" value="F:DNA-binding transcription factor activity"/>
    <property type="evidence" value="ECO:0007669"/>
    <property type="project" value="InterPro"/>
</dbReference>
<keyword evidence="6" id="KW-1185">Reference proteome</keyword>
<dbReference type="PRINTS" id="PR00035">
    <property type="entry name" value="HTHGNTR"/>
</dbReference>
<dbReference type="STRING" id="160454.RV10_GL002503"/>
<evidence type="ECO:0000256" key="2">
    <source>
        <dbReference type="ARBA" id="ARBA00023125"/>
    </source>
</evidence>
<dbReference type="InterPro" id="IPR011663">
    <property type="entry name" value="UTRA"/>
</dbReference>
<organism evidence="5 6">
    <name type="scientific">Enterococcus pallens ATCC BAA-351</name>
    <dbReference type="NCBI Taxonomy" id="1158607"/>
    <lineage>
        <taxon>Bacteria</taxon>
        <taxon>Bacillati</taxon>
        <taxon>Bacillota</taxon>
        <taxon>Bacilli</taxon>
        <taxon>Lactobacillales</taxon>
        <taxon>Enterococcaceae</taxon>
        <taxon>Enterococcus</taxon>
    </lineage>
</organism>
<dbReference type="AlphaFoldDB" id="R2SDJ4"/>
<keyword evidence="3" id="KW-0804">Transcription</keyword>
<evidence type="ECO:0000259" key="4">
    <source>
        <dbReference type="PROSITE" id="PS50949"/>
    </source>
</evidence>
<dbReference type="InterPro" id="IPR000524">
    <property type="entry name" value="Tscrpt_reg_HTH_GntR"/>
</dbReference>
<reference evidence="5 6" key="1">
    <citation type="submission" date="2013-02" db="EMBL/GenBank/DDBJ databases">
        <title>The Genome Sequence of Enterococcus pallens BAA-351.</title>
        <authorList>
            <consortium name="The Broad Institute Genome Sequencing Platform"/>
            <consortium name="The Broad Institute Genome Sequencing Center for Infectious Disease"/>
            <person name="Earl A.M."/>
            <person name="Gilmore M.S."/>
            <person name="Lebreton F."/>
            <person name="Walker B."/>
            <person name="Young S.K."/>
            <person name="Zeng Q."/>
            <person name="Gargeya S."/>
            <person name="Fitzgerald M."/>
            <person name="Haas B."/>
            <person name="Abouelleil A."/>
            <person name="Alvarado L."/>
            <person name="Arachchi H.M."/>
            <person name="Berlin A.M."/>
            <person name="Chapman S.B."/>
            <person name="Dewar J."/>
            <person name="Goldberg J."/>
            <person name="Griggs A."/>
            <person name="Gujja S."/>
            <person name="Hansen M."/>
            <person name="Howarth C."/>
            <person name="Imamovic A."/>
            <person name="Larimer J."/>
            <person name="McCowan C."/>
            <person name="Murphy C."/>
            <person name="Neiman D."/>
            <person name="Pearson M."/>
            <person name="Priest M."/>
            <person name="Roberts A."/>
            <person name="Saif S."/>
            <person name="Shea T."/>
            <person name="Sisk P."/>
            <person name="Sykes S."/>
            <person name="Wortman J."/>
            <person name="Nusbaum C."/>
            <person name="Birren B."/>
        </authorList>
    </citation>
    <scope>NUCLEOTIDE SEQUENCE [LARGE SCALE GENOMIC DNA]</scope>
    <source>
        <strain evidence="5 6">ATCC BAA-351</strain>
    </source>
</reference>
<dbReference type="CDD" id="cd07377">
    <property type="entry name" value="WHTH_GntR"/>
    <property type="match status" value="1"/>
</dbReference>
<dbReference type="GO" id="GO:0003677">
    <property type="term" value="F:DNA binding"/>
    <property type="evidence" value="ECO:0007669"/>
    <property type="project" value="UniProtKB-KW"/>
</dbReference>
<dbReference type="EMBL" id="AJAQ01000035">
    <property type="protein sequence ID" value="EOH90936.1"/>
    <property type="molecule type" value="Genomic_DNA"/>
</dbReference>
<gene>
    <name evidence="5" type="ORF">UAU_03475</name>
</gene>
<dbReference type="PATRIC" id="fig|1158607.3.peg.3469"/>
<dbReference type="InterPro" id="IPR036388">
    <property type="entry name" value="WH-like_DNA-bd_sf"/>
</dbReference>
<dbReference type="Proteomes" id="UP000013782">
    <property type="component" value="Unassembled WGS sequence"/>
</dbReference>
<dbReference type="InterPro" id="IPR050679">
    <property type="entry name" value="Bact_HTH_transcr_reg"/>
</dbReference>
<dbReference type="PROSITE" id="PS50949">
    <property type="entry name" value="HTH_GNTR"/>
    <property type="match status" value="1"/>
</dbReference>
<dbReference type="SMART" id="SM00345">
    <property type="entry name" value="HTH_GNTR"/>
    <property type="match status" value="1"/>
</dbReference>
<sequence>MSEENRKEPLYVKAYHQLYHMINNNEFSSDKLPSEPELAKQLGISRMTLRQALAFLQDDGLVKNIHGKGNFIVKEPVDKSKDGLEKLSNPVYKAQIETIEEVEMYFSIDLDSAYTRKVLEKKSTAVVSVERWYGAAGKYLAFCFTYLPIDVLEGLGIDLHDEAGFKEVLENTIYQEATHATIEIKKTAAGNMTSQRYSMVGGEACVLLVETIYKEDRVLAHNKFYIPEQFAQLQLTVRK</sequence>
<name>R2SDJ4_9ENTE</name>
<dbReference type="SUPFAM" id="SSF64288">
    <property type="entry name" value="Chorismate lyase-like"/>
    <property type="match status" value="1"/>
</dbReference>
<protein>
    <recommendedName>
        <fullName evidence="4">HTH gntR-type domain-containing protein</fullName>
    </recommendedName>
</protein>